<keyword evidence="1 2" id="KW-0238">DNA-binding</keyword>
<keyword evidence="6" id="KW-1185">Reference proteome</keyword>
<proteinExistence type="predicted"/>
<dbReference type="Proteomes" id="UP001139505">
    <property type="component" value="Unassembled WGS sequence"/>
</dbReference>
<dbReference type="SUPFAM" id="SSF46689">
    <property type="entry name" value="Homeodomain-like"/>
    <property type="match status" value="1"/>
</dbReference>
<reference evidence="6" key="2">
    <citation type="submission" date="2018-04" db="EMBL/GenBank/DDBJ databases">
        <title>Draft genome sequence of Mycobacterium montefiorense isolated from Japanese black salamander.</title>
        <authorList>
            <person name="Fukano H."/>
            <person name="Yoshida M."/>
            <person name="Shimizu A."/>
            <person name="Iwao H."/>
            <person name="Kurata O."/>
            <person name="Katayama Y."/>
            <person name="Omatsu T."/>
            <person name="Mizutani T."/>
            <person name="Wada S."/>
            <person name="Hoshino Y."/>
        </authorList>
    </citation>
    <scope>NUCLEOTIDE SEQUENCE [LARGE SCALE GENOMIC DNA]</scope>
    <source>
        <strain evidence="6">BS</strain>
    </source>
</reference>
<evidence type="ECO:0000313" key="7">
    <source>
        <dbReference type="Proteomes" id="UP001139505"/>
    </source>
</evidence>
<feature type="domain" description="HTH tetR-type" evidence="3">
    <location>
        <begin position="29"/>
        <end position="87"/>
    </location>
</feature>
<gene>
    <name evidence="4" type="ORF">MmonteBS_20300</name>
    <name evidence="5" type="ORF">NJB18185_30050</name>
</gene>
<organism evidence="5 7">
    <name type="scientific">Mycobacterium montefiorense</name>
    <dbReference type="NCBI Taxonomy" id="154654"/>
    <lineage>
        <taxon>Bacteria</taxon>
        <taxon>Bacillati</taxon>
        <taxon>Actinomycetota</taxon>
        <taxon>Actinomycetes</taxon>
        <taxon>Mycobacteriales</taxon>
        <taxon>Mycobacteriaceae</taxon>
        <taxon>Mycobacterium</taxon>
        <taxon>Mycobacterium simiae complex</taxon>
    </lineage>
</organism>
<dbReference type="InterPro" id="IPR001647">
    <property type="entry name" value="HTH_TetR"/>
</dbReference>
<comment type="caution">
    <text evidence="5">The sequence shown here is derived from an EMBL/GenBank/DDBJ whole genome shotgun (WGS) entry which is preliminary data.</text>
</comment>
<evidence type="ECO:0000313" key="6">
    <source>
        <dbReference type="Proteomes" id="UP000245060"/>
    </source>
</evidence>
<dbReference type="AlphaFoldDB" id="A0AA37PNM3"/>
<evidence type="ECO:0000313" key="5">
    <source>
        <dbReference type="EMBL" id="GKU73234.1"/>
    </source>
</evidence>
<dbReference type="EMBL" id="BQYH01000021">
    <property type="protein sequence ID" value="GKU73234.1"/>
    <property type="molecule type" value="Genomic_DNA"/>
</dbReference>
<reference evidence="5" key="4">
    <citation type="submission" date="2022-04" db="EMBL/GenBank/DDBJ databases">
        <authorList>
            <person name="Komine T."/>
            <person name="Fukano H."/>
            <person name="Wada S."/>
        </authorList>
    </citation>
    <scope>NUCLEOTIDE SEQUENCE</scope>
    <source>
        <strain evidence="5">NJB18185</strain>
    </source>
</reference>
<dbReference type="Gene3D" id="1.10.357.10">
    <property type="entry name" value="Tetracycline Repressor, domain 2"/>
    <property type="match status" value="1"/>
</dbReference>
<feature type="DNA-binding region" description="H-T-H motif" evidence="2">
    <location>
        <begin position="50"/>
        <end position="69"/>
    </location>
</feature>
<name>A0AA37PNM3_9MYCO</name>
<dbReference type="GO" id="GO:0003677">
    <property type="term" value="F:DNA binding"/>
    <property type="evidence" value="ECO:0007669"/>
    <property type="project" value="UniProtKB-UniRule"/>
</dbReference>
<reference evidence="5" key="3">
    <citation type="journal article" date="2022" name="Microbiol. Resour. Announc.">
        <title>Draft Genome Sequences of Eight Mycobacterium montefiorense Strains Isolated from Salamanders in Captivity.</title>
        <authorList>
            <person name="Komine T."/>
            <person name="Ihara H."/>
            <person name="Fukano H."/>
            <person name="Hoshino Y."/>
            <person name="Kurata O."/>
            <person name="Wada S."/>
        </authorList>
    </citation>
    <scope>NUCLEOTIDE SEQUENCE</scope>
    <source>
        <strain evidence="5">NJB18185</strain>
    </source>
</reference>
<dbReference type="Proteomes" id="UP000245060">
    <property type="component" value="Unassembled WGS sequence"/>
</dbReference>
<sequence length="205" mass="22592">MSRSSLNRTFAYYRFVDGAGAIVESGTRVRTRRAILDAAVSALTRNPQAALADIALVANVGRSTVHRYFPERSDLLAAIGTDATEKIAAATVRARLGDGSAPDALTRLAQEYFELGDLLLLVINRPDMFDIVDWVTDTDADRALILTIERGHVEGTVDTKLDPAWIQYLLWGLLISSWELTRLTRAPKHHVLGQCIYTLTKAITP</sequence>
<evidence type="ECO:0000259" key="3">
    <source>
        <dbReference type="PROSITE" id="PS50977"/>
    </source>
</evidence>
<accession>A0AA37PNM3</accession>
<protein>
    <submittedName>
        <fullName evidence="5">TetR family transcriptional regulator</fullName>
    </submittedName>
</protein>
<evidence type="ECO:0000256" key="1">
    <source>
        <dbReference type="ARBA" id="ARBA00023125"/>
    </source>
</evidence>
<evidence type="ECO:0000313" key="4">
    <source>
        <dbReference type="EMBL" id="GBG37658.1"/>
    </source>
</evidence>
<dbReference type="PROSITE" id="PS50977">
    <property type="entry name" value="HTH_TETR_2"/>
    <property type="match status" value="1"/>
</dbReference>
<reference evidence="4" key="1">
    <citation type="journal article" date="2018" name="Genome Announc.">
        <title>Draft Genome Sequence of Mycobacterium montefiorense Isolated from Japanese Black Salamander (Hynobius nigrescens).</title>
        <authorList>
            <person name="Fukano H."/>
            <person name="Yoshida M."/>
            <person name="Shimizu A."/>
            <person name="Iwao H."/>
            <person name="Katayama Y."/>
            <person name="Omatsu T."/>
            <person name="Mizutani T."/>
            <person name="Kurata O."/>
            <person name="Wada S."/>
            <person name="Hoshino Y."/>
        </authorList>
    </citation>
    <scope>NUCLEOTIDE SEQUENCE</scope>
    <source>
        <strain evidence="4">BS</strain>
    </source>
</reference>
<evidence type="ECO:0000256" key="2">
    <source>
        <dbReference type="PROSITE-ProRule" id="PRU00335"/>
    </source>
</evidence>
<dbReference type="InterPro" id="IPR009057">
    <property type="entry name" value="Homeodomain-like_sf"/>
</dbReference>
<dbReference type="EMBL" id="BFCH01000017">
    <property type="protein sequence ID" value="GBG37658.1"/>
    <property type="molecule type" value="Genomic_DNA"/>
</dbReference>